<dbReference type="GO" id="GO:0005886">
    <property type="term" value="C:plasma membrane"/>
    <property type="evidence" value="ECO:0007669"/>
    <property type="project" value="InterPro"/>
</dbReference>
<dbReference type="Pfam" id="PF06305">
    <property type="entry name" value="LapA_dom"/>
    <property type="match status" value="1"/>
</dbReference>
<dbReference type="STRING" id="29542.A6070_03040"/>
<accession>A0A1L3GGT3</accession>
<keyword evidence="1" id="KW-1003">Cell membrane</keyword>
<evidence type="ECO:0000256" key="1">
    <source>
        <dbReference type="ARBA" id="ARBA00022475"/>
    </source>
</evidence>
<evidence type="ECO:0000313" key="8">
    <source>
        <dbReference type="Proteomes" id="UP000182264"/>
    </source>
</evidence>
<keyword evidence="4 5" id="KW-0472">Membrane</keyword>
<feature type="transmembrane region" description="Helical" evidence="5">
    <location>
        <begin position="42"/>
        <end position="62"/>
    </location>
</feature>
<feature type="domain" description="Lipopolysaccharide assembly protein A" evidence="6">
    <location>
        <begin position="22"/>
        <end position="65"/>
    </location>
</feature>
<gene>
    <name evidence="7" type="ORF">A7E75_09065</name>
</gene>
<dbReference type="KEGG" id="pace:A6070_03040"/>
<organism evidence="7 8">
    <name type="scientific">Syntrophotalea acetylenica</name>
    <name type="common">Pelobacter acetylenicus</name>
    <dbReference type="NCBI Taxonomy" id="29542"/>
    <lineage>
        <taxon>Bacteria</taxon>
        <taxon>Pseudomonadati</taxon>
        <taxon>Thermodesulfobacteriota</taxon>
        <taxon>Desulfuromonadia</taxon>
        <taxon>Desulfuromonadales</taxon>
        <taxon>Syntrophotaleaceae</taxon>
        <taxon>Syntrophotalea</taxon>
    </lineage>
</organism>
<evidence type="ECO:0000313" key="7">
    <source>
        <dbReference type="EMBL" id="APG25152.1"/>
    </source>
</evidence>
<evidence type="ECO:0000256" key="3">
    <source>
        <dbReference type="ARBA" id="ARBA00022989"/>
    </source>
</evidence>
<dbReference type="RefSeq" id="WP_072287001.1">
    <property type="nucleotide sequence ID" value="NZ_CP015455.1"/>
</dbReference>
<protein>
    <recommendedName>
        <fullName evidence="6">Lipopolysaccharide assembly protein A domain-containing protein</fullName>
    </recommendedName>
</protein>
<keyword evidence="2 5" id="KW-0812">Transmembrane</keyword>
<dbReference type="Proteomes" id="UP000182264">
    <property type="component" value="Chromosome"/>
</dbReference>
<dbReference type="InterPro" id="IPR010445">
    <property type="entry name" value="LapA_dom"/>
</dbReference>
<evidence type="ECO:0000256" key="4">
    <source>
        <dbReference type="ARBA" id="ARBA00023136"/>
    </source>
</evidence>
<evidence type="ECO:0000256" key="5">
    <source>
        <dbReference type="SAM" id="Phobius"/>
    </source>
</evidence>
<keyword evidence="8" id="KW-1185">Reference proteome</keyword>
<reference evidence="7 8" key="1">
    <citation type="journal article" date="2017" name="Genome Announc.">
        <title>Complete Genome Sequences of Two Acetylene-Fermenting Pelobacter acetylenicus Strains.</title>
        <authorList>
            <person name="Sutton J.M."/>
            <person name="Baesman S.M."/>
            <person name="Fierst J.L."/>
            <person name="Poret-Peterson A.T."/>
            <person name="Oremland R.S."/>
            <person name="Dunlap D.S."/>
            <person name="Akob D.M."/>
        </authorList>
    </citation>
    <scope>NUCLEOTIDE SEQUENCE [LARGE SCALE GENOMIC DNA]</scope>
    <source>
        <strain evidence="7 8">DSM 3247</strain>
    </source>
</reference>
<dbReference type="EMBL" id="CP015518">
    <property type="protein sequence ID" value="APG25152.1"/>
    <property type="molecule type" value="Genomic_DNA"/>
</dbReference>
<evidence type="ECO:0000256" key="2">
    <source>
        <dbReference type="ARBA" id="ARBA00022692"/>
    </source>
</evidence>
<dbReference type="AlphaFoldDB" id="A0A1L3GGT3"/>
<evidence type="ECO:0000259" key="6">
    <source>
        <dbReference type="Pfam" id="PF06305"/>
    </source>
</evidence>
<name>A0A1L3GGT3_SYNAC</name>
<proteinExistence type="predicted"/>
<sequence>MRNLKLTCFIVLAVLALLVILQNTVTVQVRILTLTMSAPLAFLLFMTLLVGMVLGVLVAYLLDRRAKKRHA</sequence>
<keyword evidence="3 5" id="KW-1133">Transmembrane helix</keyword>